<feature type="region of interest" description="Disordered" evidence="1">
    <location>
        <begin position="101"/>
        <end position="127"/>
    </location>
</feature>
<feature type="non-terminal residue" evidence="2">
    <location>
        <position position="1"/>
    </location>
</feature>
<accession>A0AAN8F2R1</accession>
<feature type="region of interest" description="Disordered" evidence="1">
    <location>
        <begin position="142"/>
        <end position="170"/>
    </location>
</feature>
<evidence type="ECO:0000256" key="1">
    <source>
        <dbReference type="SAM" id="MobiDB-lite"/>
    </source>
</evidence>
<sequence length="170" mass="20112">IFTYIYFKVCCAYCRWQQKRRRIRRAALSFRYHPNAAVNNVRRAQSGRSAQRYTTVRRHPSLNRGRGGRYADTKSVRSFGRNQEGSRHEMQRFDTISLPGRRKISHSRSPNGTLSRNAFSRDKNSGRYQIHKSNTAMNIEQMTMHDIDDKRQRRRKLRTTASESPARDFK</sequence>
<dbReference type="EMBL" id="WIXE01018146">
    <property type="protein sequence ID" value="KAK5971167.1"/>
    <property type="molecule type" value="Genomic_DNA"/>
</dbReference>
<feature type="compositionally biased region" description="Polar residues" evidence="1">
    <location>
        <begin position="107"/>
        <end position="118"/>
    </location>
</feature>
<name>A0AAN8F2R1_TRICO</name>
<dbReference type="AlphaFoldDB" id="A0AAN8F2R1"/>
<protein>
    <submittedName>
        <fullName evidence="2">Uncharacterized protein</fullName>
    </submittedName>
</protein>
<proteinExistence type="predicted"/>
<gene>
    <name evidence="2" type="ORF">GCK32_018721</name>
</gene>
<feature type="non-terminal residue" evidence="2">
    <location>
        <position position="170"/>
    </location>
</feature>
<keyword evidence="3" id="KW-1185">Reference proteome</keyword>
<reference evidence="2 3" key="1">
    <citation type="submission" date="2019-10" db="EMBL/GenBank/DDBJ databases">
        <title>Assembly and Annotation for the nematode Trichostrongylus colubriformis.</title>
        <authorList>
            <person name="Martin J."/>
        </authorList>
    </citation>
    <scope>NUCLEOTIDE SEQUENCE [LARGE SCALE GENOMIC DNA]</scope>
    <source>
        <strain evidence="2">G859</strain>
        <tissue evidence="2">Whole worm</tissue>
    </source>
</reference>
<organism evidence="2 3">
    <name type="scientific">Trichostrongylus colubriformis</name>
    <name type="common">Black scour worm</name>
    <dbReference type="NCBI Taxonomy" id="6319"/>
    <lineage>
        <taxon>Eukaryota</taxon>
        <taxon>Metazoa</taxon>
        <taxon>Ecdysozoa</taxon>
        <taxon>Nematoda</taxon>
        <taxon>Chromadorea</taxon>
        <taxon>Rhabditida</taxon>
        <taxon>Rhabditina</taxon>
        <taxon>Rhabditomorpha</taxon>
        <taxon>Strongyloidea</taxon>
        <taxon>Trichostrongylidae</taxon>
        <taxon>Trichostrongylus</taxon>
    </lineage>
</organism>
<comment type="caution">
    <text evidence="2">The sequence shown here is derived from an EMBL/GenBank/DDBJ whole genome shotgun (WGS) entry which is preliminary data.</text>
</comment>
<evidence type="ECO:0000313" key="3">
    <source>
        <dbReference type="Proteomes" id="UP001331761"/>
    </source>
</evidence>
<evidence type="ECO:0000313" key="2">
    <source>
        <dbReference type="EMBL" id="KAK5971167.1"/>
    </source>
</evidence>
<dbReference type="Proteomes" id="UP001331761">
    <property type="component" value="Unassembled WGS sequence"/>
</dbReference>